<name>A0A8S9IZD5_BRACR</name>
<evidence type="ECO:0000313" key="2">
    <source>
        <dbReference type="EMBL" id="KAF2574722.1"/>
    </source>
</evidence>
<feature type="region of interest" description="Disordered" evidence="1">
    <location>
        <begin position="70"/>
        <end position="89"/>
    </location>
</feature>
<evidence type="ECO:0000256" key="1">
    <source>
        <dbReference type="SAM" id="MobiDB-lite"/>
    </source>
</evidence>
<feature type="region of interest" description="Disordered" evidence="1">
    <location>
        <begin position="104"/>
        <end position="123"/>
    </location>
</feature>
<protein>
    <submittedName>
        <fullName evidence="2">Uncharacterized protein</fullName>
    </submittedName>
</protein>
<accession>A0A8S9IZD5</accession>
<comment type="caution">
    <text evidence="2">The sequence shown here is derived from an EMBL/GenBank/DDBJ whole genome shotgun (WGS) entry which is preliminary data.</text>
</comment>
<dbReference type="AlphaFoldDB" id="A0A8S9IZD5"/>
<feature type="compositionally biased region" description="Basic and acidic residues" evidence="1">
    <location>
        <begin position="104"/>
        <end position="113"/>
    </location>
</feature>
<gene>
    <name evidence="2" type="ORF">F2Q70_00001197</name>
</gene>
<organism evidence="2">
    <name type="scientific">Brassica cretica</name>
    <name type="common">Mustard</name>
    <dbReference type="NCBI Taxonomy" id="69181"/>
    <lineage>
        <taxon>Eukaryota</taxon>
        <taxon>Viridiplantae</taxon>
        <taxon>Streptophyta</taxon>
        <taxon>Embryophyta</taxon>
        <taxon>Tracheophyta</taxon>
        <taxon>Spermatophyta</taxon>
        <taxon>Magnoliopsida</taxon>
        <taxon>eudicotyledons</taxon>
        <taxon>Gunneridae</taxon>
        <taxon>Pentapetalae</taxon>
        <taxon>rosids</taxon>
        <taxon>malvids</taxon>
        <taxon>Brassicales</taxon>
        <taxon>Brassicaceae</taxon>
        <taxon>Brassiceae</taxon>
        <taxon>Brassica</taxon>
    </lineage>
</organism>
<proteinExistence type="predicted"/>
<sequence length="325" mass="36979">MAGTVSGGYRERIRGRIHSKWGRLVASPSRSLSWISPRSSVSWTDQTNKACATCRLDCLGRIKTLLDISAGESSEETTGEGEQREKENCQDGYWEQLRTKYRQRDRGEMDRSGQKKMAGRPTRVCNGGRKSVCPSARSSCSFHDQFESGEPGMRYLQSMVLEPKPREWFIGIVCTNRGQLGSSLSVLYRLWYRAKCSWIGDYWTETYTGWRQGVTDWLRGCGAECVLTDPCVIRVWFWDAKHGWRTVYSGWLVGDQASAETQSDVCGRCTFQDITVMSLELKEFTTYNELMSLGTVEFLRHNRDLIMGTRKVCHFGTVNQEGLGV</sequence>
<reference evidence="2" key="1">
    <citation type="submission" date="2019-12" db="EMBL/GenBank/DDBJ databases">
        <title>Genome sequencing and annotation of Brassica cretica.</title>
        <authorList>
            <person name="Studholme D.J."/>
            <person name="Sarris P.F."/>
        </authorList>
    </citation>
    <scope>NUCLEOTIDE SEQUENCE</scope>
    <source>
        <strain evidence="2">PFS-102/07</strain>
        <tissue evidence="2">Leaf</tissue>
    </source>
</reference>
<dbReference type="EMBL" id="QGKY02001015">
    <property type="protein sequence ID" value="KAF2574722.1"/>
    <property type="molecule type" value="Genomic_DNA"/>
</dbReference>